<dbReference type="STRING" id="42249.A0A317SDP5"/>
<name>A0A317SDP5_9PEZI</name>
<keyword evidence="16" id="KW-1185">Reference proteome</keyword>
<evidence type="ECO:0000313" key="15">
    <source>
        <dbReference type="EMBL" id="PWW72268.1"/>
    </source>
</evidence>
<evidence type="ECO:0000256" key="4">
    <source>
        <dbReference type="ARBA" id="ARBA00022824"/>
    </source>
</evidence>
<keyword evidence="9 11" id="KW-0012">Acyltransferase</keyword>
<keyword evidence="5 11" id="KW-1133">Transmembrane helix</keyword>
<comment type="subcellular location">
    <subcellularLocation>
        <location evidence="11">Endoplasmic reticulum membrane</location>
        <topology evidence="11">Multi-pass membrane protein</topology>
    </subcellularLocation>
    <subcellularLocation>
        <location evidence="1">Membrane</location>
        <topology evidence="1">Multi-pass membrane protein</topology>
    </subcellularLocation>
</comment>
<feature type="domain" description="Palmitoyltransferase DHHC" evidence="14">
    <location>
        <begin position="117"/>
        <end position="247"/>
    </location>
</feature>
<dbReference type="GO" id="GO:0005789">
    <property type="term" value="C:endoplasmic reticulum membrane"/>
    <property type="evidence" value="ECO:0007669"/>
    <property type="project" value="UniProtKB-SubCell"/>
</dbReference>
<feature type="region of interest" description="Disordered" evidence="13">
    <location>
        <begin position="351"/>
        <end position="379"/>
    </location>
</feature>
<dbReference type="AlphaFoldDB" id="A0A317SDP5"/>
<comment type="similarity">
    <text evidence="11">Belongs to the DHHC palmitoyltransferase family. PFA4 subfamily.</text>
</comment>
<feature type="transmembrane region" description="Helical" evidence="11 12">
    <location>
        <begin position="167"/>
        <end position="184"/>
    </location>
</feature>
<evidence type="ECO:0000256" key="9">
    <source>
        <dbReference type="ARBA" id="ARBA00023315"/>
    </source>
</evidence>
<evidence type="ECO:0000256" key="6">
    <source>
        <dbReference type="ARBA" id="ARBA00023136"/>
    </source>
</evidence>
<evidence type="ECO:0000256" key="2">
    <source>
        <dbReference type="ARBA" id="ARBA00022679"/>
    </source>
</evidence>
<dbReference type="GO" id="GO:0019706">
    <property type="term" value="F:protein-cysteine S-palmitoyltransferase activity"/>
    <property type="evidence" value="ECO:0007669"/>
    <property type="project" value="UniProtKB-UniRule"/>
</dbReference>
<reference evidence="15 16" key="1">
    <citation type="submission" date="2018-03" db="EMBL/GenBank/DDBJ databases">
        <title>Genomes of Pezizomycetes fungi and the evolution of truffles.</title>
        <authorList>
            <person name="Murat C."/>
            <person name="Payen T."/>
            <person name="Noel B."/>
            <person name="Kuo A."/>
            <person name="Martin F.M."/>
        </authorList>
    </citation>
    <scope>NUCLEOTIDE SEQUENCE [LARGE SCALE GENOMIC DNA]</scope>
    <source>
        <strain evidence="15">091103-1</strain>
    </source>
</reference>
<comment type="domain">
    <text evidence="11 12">The DHHC domain is required for palmitoyltransferase activity.</text>
</comment>
<evidence type="ECO:0000256" key="1">
    <source>
        <dbReference type="ARBA" id="ARBA00004141"/>
    </source>
</evidence>
<feature type="compositionally biased region" description="Basic and acidic residues" evidence="13">
    <location>
        <begin position="351"/>
        <end position="362"/>
    </location>
</feature>
<keyword evidence="8 11" id="KW-0449">Lipoprotein</keyword>
<organism evidence="15 16">
    <name type="scientific">Tuber magnatum</name>
    <name type="common">white Piedmont truffle</name>
    <dbReference type="NCBI Taxonomy" id="42249"/>
    <lineage>
        <taxon>Eukaryota</taxon>
        <taxon>Fungi</taxon>
        <taxon>Dikarya</taxon>
        <taxon>Ascomycota</taxon>
        <taxon>Pezizomycotina</taxon>
        <taxon>Pezizomycetes</taxon>
        <taxon>Pezizales</taxon>
        <taxon>Tuberaceae</taxon>
        <taxon>Tuber</taxon>
    </lineage>
</organism>
<keyword evidence="2 11" id="KW-0808">Transferase</keyword>
<dbReference type="EMBL" id="PYWC01000111">
    <property type="protein sequence ID" value="PWW72268.1"/>
    <property type="molecule type" value="Genomic_DNA"/>
</dbReference>
<dbReference type="InterPro" id="IPR033682">
    <property type="entry name" value="PFA4"/>
</dbReference>
<dbReference type="PANTHER" id="PTHR12246">
    <property type="entry name" value="PALMITOYLTRANSFERASE ZDHHC16"/>
    <property type="match status" value="1"/>
</dbReference>
<evidence type="ECO:0000259" key="14">
    <source>
        <dbReference type="Pfam" id="PF01529"/>
    </source>
</evidence>
<accession>A0A317SDP5</accession>
<feature type="transmembrane region" description="Helical" evidence="11 12">
    <location>
        <begin position="30"/>
        <end position="49"/>
    </location>
</feature>
<dbReference type="InterPro" id="IPR001594">
    <property type="entry name" value="Palmitoyltrfase_DHHC"/>
</dbReference>
<evidence type="ECO:0000256" key="8">
    <source>
        <dbReference type="ARBA" id="ARBA00023288"/>
    </source>
</evidence>
<dbReference type="HAMAP" id="MF_03199">
    <property type="entry name" value="DHHC_PAT_PFA4"/>
    <property type="match status" value="1"/>
</dbReference>
<dbReference type="InterPro" id="IPR039859">
    <property type="entry name" value="PFA4/ZDH16/20/ERF2-like"/>
</dbReference>
<evidence type="ECO:0000256" key="11">
    <source>
        <dbReference type="HAMAP-Rule" id="MF_03199"/>
    </source>
</evidence>
<comment type="catalytic activity">
    <reaction evidence="10 11 12">
        <text>L-cysteinyl-[protein] + hexadecanoyl-CoA = S-hexadecanoyl-L-cysteinyl-[protein] + CoA</text>
        <dbReference type="Rhea" id="RHEA:36683"/>
        <dbReference type="Rhea" id="RHEA-COMP:10131"/>
        <dbReference type="Rhea" id="RHEA-COMP:11032"/>
        <dbReference type="ChEBI" id="CHEBI:29950"/>
        <dbReference type="ChEBI" id="CHEBI:57287"/>
        <dbReference type="ChEBI" id="CHEBI:57379"/>
        <dbReference type="ChEBI" id="CHEBI:74151"/>
        <dbReference type="EC" id="2.3.1.225"/>
    </reaction>
</comment>
<dbReference type="Pfam" id="PF01529">
    <property type="entry name" value="DHHC"/>
    <property type="match status" value="1"/>
</dbReference>
<sequence>MQTLNSQSPKKTFFPRLCSTTMLDPSLSRLAVVGVVLLIAFLAYTSQYFLLYPHLSEPEYVLFNICVACIWITYARSIFTSPGSPPSAWTPTDIDLDNADAEDGSAREETRSPVSRGAKWCRKCNAYKPPRCHHCKTCGVCVVRMDHHCPWTNNCVGWRNFPHFLKFLGYSAFTCCWLFCLLVERGWEVWVQRDLPSYMSPHTFPVLCLLAVLFLTDLLLAFSLSLLFIRTLWSTGEGYTTIETWEQDRHDALVRQNRVRQQLFPYDIGIWDNLCSAFCGSSNILGWFWPFSRTKEVGGGLEWEVNGYEIVGTTWPPVDPDKGVWMGPNTPMPVAVKNGGDSGDWAEGVRRRQKEDMERREGISGPQDAAMTSAMSSGSSRVIAPKWMNEEGETLADYGVDDDDEDMPLAELMRRRAGGGEEQHILN</sequence>
<gene>
    <name evidence="11" type="primary">PFA4</name>
    <name evidence="15" type="ORF">C7212DRAFT_286559</name>
</gene>
<dbReference type="PROSITE" id="PS50216">
    <property type="entry name" value="DHHC"/>
    <property type="match status" value="1"/>
</dbReference>
<keyword evidence="7 11" id="KW-0564">Palmitate</keyword>
<dbReference type="Proteomes" id="UP000246991">
    <property type="component" value="Unassembled WGS sequence"/>
</dbReference>
<feature type="compositionally biased region" description="Low complexity" evidence="13">
    <location>
        <begin position="369"/>
        <end position="379"/>
    </location>
</feature>
<proteinExistence type="inferred from homology"/>
<keyword evidence="3 11" id="KW-0812">Transmembrane</keyword>
<feature type="active site" description="S-palmitoyl cysteine intermediate" evidence="11">
    <location>
        <position position="149"/>
    </location>
</feature>
<evidence type="ECO:0000256" key="10">
    <source>
        <dbReference type="ARBA" id="ARBA00048048"/>
    </source>
</evidence>
<dbReference type="EC" id="2.3.1.225" evidence="11"/>
<evidence type="ECO:0000256" key="5">
    <source>
        <dbReference type="ARBA" id="ARBA00022989"/>
    </source>
</evidence>
<evidence type="ECO:0000256" key="3">
    <source>
        <dbReference type="ARBA" id="ARBA00022692"/>
    </source>
</evidence>
<keyword evidence="4 11" id="KW-0256">Endoplasmic reticulum</keyword>
<feature type="transmembrane region" description="Helical" evidence="11 12">
    <location>
        <begin position="61"/>
        <end position="79"/>
    </location>
</feature>
<evidence type="ECO:0000256" key="12">
    <source>
        <dbReference type="RuleBase" id="RU079119"/>
    </source>
</evidence>
<comment type="function">
    <text evidence="11">Mediates the reversible addition of palmitate to target proteins, thereby regulating their membrane association and biological function.</text>
</comment>
<evidence type="ECO:0000256" key="7">
    <source>
        <dbReference type="ARBA" id="ARBA00023139"/>
    </source>
</evidence>
<comment type="caution">
    <text evidence="15">The sequence shown here is derived from an EMBL/GenBank/DDBJ whole genome shotgun (WGS) entry which is preliminary data.</text>
</comment>
<feature type="transmembrane region" description="Helical" evidence="11 12">
    <location>
        <begin position="204"/>
        <end position="229"/>
    </location>
</feature>
<evidence type="ECO:0000313" key="16">
    <source>
        <dbReference type="Proteomes" id="UP000246991"/>
    </source>
</evidence>
<keyword evidence="6 11" id="KW-0472">Membrane</keyword>
<dbReference type="OrthoDB" id="331948at2759"/>
<protein>
    <recommendedName>
        <fullName evidence="11">Palmitoyltransferase PFA4</fullName>
        <ecNumber evidence="11">2.3.1.225</ecNumber>
    </recommendedName>
    <alternativeName>
        <fullName evidence="11">Protein S-acyltransferase</fullName>
        <shortName evidence="11">PAT</shortName>
    </alternativeName>
    <alternativeName>
        <fullName evidence="11">Protein fatty acyltransferase 4</fullName>
    </alternativeName>
</protein>
<evidence type="ECO:0000256" key="13">
    <source>
        <dbReference type="SAM" id="MobiDB-lite"/>
    </source>
</evidence>